<reference evidence="2" key="1">
    <citation type="submission" date="2021-02" db="EMBL/GenBank/DDBJ databases">
        <authorList>
            <person name="Nowell W R."/>
        </authorList>
    </citation>
    <scope>NUCLEOTIDE SEQUENCE</scope>
</reference>
<sequence length="89" mass="10095">MSSKLPPPSYDDVPVSREEYNALQAQLQQLQQAQQLPPSSSHFNTCAYCGTVAVTKCQWGSSPQFTTKEDRTQCRRVLCPLHEQQRPWG</sequence>
<proteinExistence type="predicted"/>
<dbReference type="EMBL" id="CAJNOK010029384">
    <property type="protein sequence ID" value="CAF1447042.1"/>
    <property type="molecule type" value="Genomic_DNA"/>
</dbReference>
<dbReference type="Proteomes" id="UP000682733">
    <property type="component" value="Unassembled WGS sequence"/>
</dbReference>
<dbReference type="Proteomes" id="UP000677228">
    <property type="component" value="Unassembled WGS sequence"/>
</dbReference>
<feature type="non-terminal residue" evidence="2">
    <location>
        <position position="89"/>
    </location>
</feature>
<dbReference type="AlphaFoldDB" id="A0A8S2SU41"/>
<dbReference type="EMBL" id="CAJOBA010051209">
    <property type="protein sequence ID" value="CAF4242339.1"/>
    <property type="molecule type" value="Genomic_DNA"/>
</dbReference>
<name>A0A8S2SU41_9BILA</name>
<gene>
    <name evidence="1" type="ORF">OVA965_LOCUS34669</name>
    <name evidence="2" type="ORF">TMI583_LOCUS35604</name>
</gene>
<comment type="caution">
    <text evidence="2">The sequence shown here is derived from an EMBL/GenBank/DDBJ whole genome shotgun (WGS) entry which is preliminary data.</text>
</comment>
<evidence type="ECO:0000313" key="3">
    <source>
        <dbReference type="Proteomes" id="UP000682733"/>
    </source>
</evidence>
<evidence type="ECO:0000313" key="1">
    <source>
        <dbReference type="EMBL" id="CAF1447042.1"/>
    </source>
</evidence>
<protein>
    <submittedName>
        <fullName evidence="2">Uncharacterized protein</fullName>
    </submittedName>
</protein>
<evidence type="ECO:0000313" key="2">
    <source>
        <dbReference type="EMBL" id="CAF4242339.1"/>
    </source>
</evidence>
<organism evidence="2 3">
    <name type="scientific">Didymodactylos carnosus</name>
    <dbReference type="NCBI Taxonomy" id="1234261"/>
    <lineage>
        <taxon>Eukaryota</taxon>
        <taxon>Metazoa</taxon>
        <taxon>Spiralia</taxon>
        <taxon>Gnathifera</taxon>
        <taxon>Rotifera</taxon>
        <taxon>Eurotatoria</taxon>
        <taxon>Bdelloidea</taxon>
        <taxon>Philodinida</taxon>
        <taxon>Philodinidae</taxon>
        <taxon>Didymodactylos</taxon>
    </lineage>
</organism>
<accession>A0A8S2SU41</accession>